<feature type="compositionally biased region" description="Acidic residues" evidence="2">
    <location>
        <begin position="16"/>
        <end position="28"/>
    </location>
</feature>
<dbReference type="GO" id="GO:0008270">
    <property type="term" value="F:zinc ion binding"/>
    <property type="evidence" value="ECO:0007669"/>
    <property type="project" value="UniProtKB-KW"/>
</dbReference>
<organism evidence="4 5">
    <name type="scientific">Chara braunii</name>
    <name type="common">Braun's stonewort</name>
    <dbReference type="NCBI Taxonomy" id="69332"/>
    <lineage>
        <taxon>Eukaryota</taxon>
        <taxon>Viridiplantae</taxon>
        <taxon>Streptophyta</taxon>
        <taxon>Charophyceae</taxon>
        <taxon>Charales</taxon>
        <taxon>Characeae</taxon>
        <taxon>Chara</taxon>
    </lineage>
</organism>
<dbReference type="EMBL" id="BFEA01000365">
    <property type="protein sequence ID" value="GBG81131.1"/>
    <property type="molecule type" value="Genomic_DNA"/>
</dbReference>
<gene>
    <name evidence="4" type="ORF">CBR_g31807</name>
</gene>
<keyword evidence="5" id="KW-1185">Reference proteome</keyword>
<dbReference type="SUPFAM" id="SSF57756">
    <property type="entry name" value="Retrovirus zinc finger-like domains"/>
    <property type="match status" value="1"/>
</dbReference>
<accession>A0A388LFQ5</accession>
<dbReference type="Proteomes" id="UP000265515">
    <property type="component" value="Unassembled WGS sequence"/>
</dbReference>
<feature type="region of interest" description="Disordered" evidence="2">
    <location>
        <begin position="14"/>
        <end position="80"/>
    </location>
</feature>
<evidence type="ECO:0000256" key="1">
    <source>
        <dbReference type="PROSITE-ProRule" id="PRU00047"/>
    </source>
</evidence>
<dbReference type="GO" id="GO:0003676">
    <property type="term" value="F:nucleic acid binding"/>
    <property type="evidence" value="ECO:0007669"/>
    <property type="project" value="InterPro"/>
</dbReference>
<protein>
    <recommendedName>
        <fullName evidence="3">CCHC-type domain-containing protein</fullName>
    </recommendedName>
</protein>
<comment type="caution">
    <text evidence="4">The sequence shown here is derived from an EMBL/GenBank/DDBJ whole genome shotgun (WGS) entry which is preliminary data.</text>
</comment>
<sequence length="552" mass="60032">MELIPYAIKYGKENDDVGLDSESDEDDPSSVRRHSYSATARMFEDRFRLGPAKKGSDRQISSAASTSRRSNQAQGGRDEEEISMKEVAAQLVTVVAPLTEFVQGLQWQRIAAAQRQQAAMAAGSPVIRPAVAGADPPLRCYDCNQPSHLAKDCPKPRPAVGPSRIPLAARAAAGEGRVATVTDTATTEMVTPAAPEIGPDEYMAAAMFKPGTIGVIRNRERGRRYPATIADAIAPRRTYNAVVVPDYIAQHEERVVDFRDEKPLRPPSSYPRPAPPKAPWKTLKRKRRHPSPEAQGSRIDGGEEVVQRVHARSPDPEPARAATLVEEPVVPSPPIPRLPDLNLDGAGPSAAAAAGGSRVGLPHPASRPPSSRDLSASASHPGVLRSLLLAVPSSQTVHPTKLDFRVEPTTIRLKAITGVPRPNPVWEPYLTSPFQGCIAARMIGTLIYETGQRPNAMYHFLIFTALKRERRPYTETHLVMTGPGPRSVRKRVMRAVADLAPRVLSHVPGAFLYPLFVQHHFHEVDAPTTPPAMAAFLPPIPPPLNPDIDHFV</sequence>
<keyword evidence="1" id="KW-0862">Zinc</keyword>
<keyword evidence="1" id="KW-0863">Zinc-finger</keyword>
<evidence type="ECO:0000313" key="5">
    <source>
        <dbReference type="Proteomes" id="UP000265515"/>
    </source>
</evidence>
<feature type="compositionally biased region" description="Polar residues" evidence="2">
    <location>
        <begin position="368"/>
        <end position="378"/>
    </location>
</feature>
<dbReference type="InterPro" id="IPR001878">
    <property type="entry name" value="Znf_CCHC"/>
</dbReference>
<evidence type="ECO:0000313" key="4">
    <source>
        <dbReference type="EMBL" id="GBG81131.1"/>
    </source>
</evidence>
<dbReference type="InterPro" id="IPR036875">
    <property type="entry name" value="Znf_CCHC_sf"/>
</dbReference>
<feature type="compositionally biased region" description="Polar residues" evidence="2">
    <location>
        <begin position="58"/>
        <end position="74"/>
    </location>
</feature>
<reference evidence="4 5" key="1">
    <citation type="journal article" date="2018" name="Cell">
        <title>The Chara Genome: Secondary Complexity and Implications for Plant Terrestrialization.</title>
        <authorList>
            <person name="Nishiyama T."/>
            <person name="Sakayama H."/>
            <person name="Vries J.D."/>
            <person name="Buschmann H."/>
            <person name="Saint-Marcoux D."/>
            <person name="Ullrich K.K."/>
            <person name="Haas F.B."/>
            <person name="Vanderstraeten L."/>
            <person name="Becker D."/>
            <person name="Lang D."/>
            <person name="Vosolsobe S."/>
            <person name="Rombauts S."/>
            <person name="Wilhelmsson P.K.I."/>
            <person name="Janitza P."/>
            <person name="Kern R."/>
            <person name="Heyl A."/>
            <person name="Rumpler F."/>
            <person name="Villalobos L.I.A.C."/>
            <person name="Clay J.M."/>
            <person name="Skokan R."/>
            <person name="Toyoda A."/>
            <person name="Suzuki Y."/>
            <person name="Kagoshima H."/>
            <person name="Schijlen E."/>
            <person name="Tajeshwar N."/>
            <person name="Catarino B."/>
            <person name="Hetherington A.J."/>
            <person name="Saltykova A."/>
            <person name="Bonnot C."/>
            <person name="Breuninger H."/>
            <person name="Symeonidi A."/>
            <person name="Radhakrishnan G.V."/>
            <person name="Van Nieuwerburgh F."/>
            <person name="Deforce D."/>
            <person name="Chang C."/>
            <person name="Karol K.G."/>
            <person name="Hedrich R."/>
            <person name="Ulvskov P."/>
            <person name="Glockner G."/>
            <person name="Delwiche C.F."/>
            <person name="Petrasek J."/>
            <person name="Van de Peer Y."/>
            <person name="Friml J."/>
            <person name="Beilby M."/>
            <person name="Dolan L."/>
            <person name="Kohara Y."/>
            <person name="Sugano S."/>
            <person name="Fujiyama A."/>
            <person name="Delaux P.-M."/>
            <person name="Quint M."/>
            <person name="TheiBen G."/>
            <person name="Hagemann M."/>
            <person name="Harholt J."/>
            <person name="Dunand C."/>
            <person name="Zachgo S."/>
            <person name="Langdale J."/>
            <person name="Maumus F."/>
            <person name="Straeten D.V.D."/>
            <person name="Gould S.B."/>
            <person name="Rensing S.A."/>
        </authorList>
    </citation>
    <scope>NUCLEOTIDE SEQUENCE [LARGE SCALE GENOMIC DNA]</scope>
    <source>
        <strain evidence="4 5">S276</strain>
    </source>
</reference>
<dbReference type="PROSITE" id="PS50158">
    <property type="entry name" value="ZF_CCHC"/>
    <property type="match status" value="1"/>
</dbReference>
<feature type="domain" description="CCHC-type" evidence="3">
    <location>
        <begin position="139"/>
        <end position="155"/>
    </location>
</feature>
<evidence type="ECO:0000256" key="2">
    <source>
        <dbReference type="SAM" id="MobiDB-lite"/>
    </source>
</evidence>
<dbReference type="AlphaFoldDB" id="A0A388LFQ5"/>
<evidence type="ECO:0000259" key="3">
    <source>
        <dbReference type="PROSITE" id="PS50158"/>
    </source>
</evidence>
<feature type="compositionally biased region" description="Low complexity" evidence="2">
    <location>
        <begin position="338"/>
        <end position="356"/>
    </location>
</feature>
<keyword evidence="1" id="KW-0479">Metal-binding</keyword>
<dbReference type="Gramene" id="GBG81131">
    <property type="protein sequence ID" value="GBG81131"/>
    <property type="gene ID" value="CBR_g31807"/>
</dbReference>
<proteinExistence type="predicted"/>
<name>A0A388LFQ5_CHABU</name>
<feature type="compositionally biased region" description="Pro residues" evidence="2">
    <location>
        <begin position="265"/>
        <end position="278"/>
    </location>
</feature>
<dbReference type="SMART" id="SM00343">
    <property type="entry name" value="ZnF_C2HC"/>
    <property type="match status" value="1"/>
</dbReference>
<feature type="region of interest" description="Disordered" evidence="2">
    <location>
        <begin position="258"/>
        <end position="378"/>
    </location>
</feature>
<dbReference type="Gene3D" id="4.10.60.10">
    <property type="entry name" value="Zinc finger, CCHC-type"/>
    <property type="match status" value="1"/>
</dbReference>